<feature type="transmembrane region" description="Helical" evidence="17">
    <location>
        <begin position="12"/>
        <end position="30"/>
    </location>
</feature>
<protein>
    <recommendedName>
        <fullName evidence="5">unspecific monooxygenase</fullName>
        <ecNumber evidence="5">1.14.14.1</ecNumber>
    </recommendedName>
</protein>
<gene>
    <name evidence="18" type="ORF">ANANG_G00289120</name>
</gene>
<evidence type="ECO:0000256" key="2">
    <source>
        <dbReference type="ARBA" id="ARBA00004174"/>
    </source>
</evidence>
<evidence type="ECO:0000256" key="6">
    <source>
        <dbReference type="ARBA" id="ARBA00022617"/>
    </source>
</evidence>
<evidence type="ECO:0000256" key="13">
    <source>
        <dbReference type="ARBA" id="ARBA00023136"/>
    </source>
</evidence>
<evidence type="ECO:0000313" key="18">
    <source>
        <dbReference type="EMBL" id="KAG5832253.1"/>
    </source>
</evidence>
<dbReference type="EC" id="1.14.14.1" evidence="5"/>
<evidence type="ECO:0000256" key="7">
    <source>
        <dbReference type="ARBA" id="ARBA00022723"/>
    </source>
</evidence>
<keyword evidence="8" id="KW-0256">Endoplasmic reticulum</keyword>
<evidence type="ECO:0000256" key="10">
    <source>
        <dbReference type="ARBA" id="ARBA00023002"/>
    </source>
</evidence>
<dbReference type="FunFam" id="1.10.630.10:FF:000003">
    <property type="entry name" value="cytochrome P450 3A12-like isoform X2"/>
    <property type="match status" value="1"/>
</dbReference>
<keyword evidence="6 15" id="KW-0349">Heme</keyword>
<evidence type="ECO:0000256" key="12">
    <source>
        <dbReference type="ARBA" id="ARBA00023033"/>
    </source>
</evidence>
<evidence type="ECO:0000256" key="14">
    <source>
        <dbReference type="ARBA" id="ARBA00047827"/>
    </source>
</evidence>
<comment type="cofactor">
    <cofactor evidence="1 15">
        <name>heme</name>
        <dbReference type="ChEBI" id="CHEBI:30413"/>
    </cofactor>
</comment>
<keyword evidence="7 15" id="KW-0479">Metal-binding</keyword>
<dbReference type="Gene3D" id="1.10.630.10">
    <property type="entry name" value="Cytochrome P450"/>
    <property type="match status" value="1"/>
</dbReference>
<keyword evidence="17" id="KW-1133">Transmembrane helix</keyword>
<dbReference type="InterPro" id="IPR002401">
    <property type="entry name" value="Cyt_P450_E_grp-I"/>
</dbReference>
<comment type="similarity">
    <text evidence="4 16">Belongs to the cytochrome P450 family.</text>
</comment>
<evidence type="ECO:0000256" key="5">
    <source>
        <dbReference type="ARBA" id="ARBA00012109"/>
    </source>
</evidence>
<keyword evidence="17" id="KW-0812">Transmembrane</keyword>
<feature type="binding site" description="axial binding residue" evidence="15">
    <location>
        <position position="447"/>
    </location>
    <ligand>
        <name>heme</name>
        <dbReference type="ChEBI" id="CHEBI:30413"/>
    </ligand>
    <ligandPart>
        <name>Fe</name>
        <dbReference type="ChEBI" id="CHEBI:18248"/>
    </ligandPart>
</feature>
<dbReference type="InterPro" id="IPR017972">
    <property type="entry name" value="Cyt_P450_CS"/>
</dbReference>
<dbReference type="PRINTS" id="PR00463">
    <property type="entry name" value="EP450I"/>
</dbReference>
<comment type="caution">
    <text evidence="18">The sequence shown here is derived from an EMBL/GenBank/DDBJ whole genome shotgun (WGS) entry which is preliminary data.</text>
</comment>
<dbReference type="PROSITE" id="PS00086">
    <property type="entry name" value="CYTOCHROME_P450"/>
    <property type="match status" value="1"/>
</dbReference>
<dbReference type="PANTHER" id="PTHR24302">
    <property type="entry name" value="CYTOCHROME P450 FAMILY 3"/>
    <property type="match status" value="1"/>
</dbReference>
<accession>A0A9D3LT65</accession>
<dbReference type="PRINTS" id="PR00385">
    <property type="entry name" value="P450"/>
</dbReference>
<proteinExistence type="inferred from homology"/>
<keyword evidence="13 17" id="KW-0472">Membrane</keyword>
<comment type="catalytic activity">
    <reaction evidence="14">
        <text>an organic molecule + reduced [NADPH--hemoprotein reductase] + O2 = an alcohol + oxidized [NADPH--hemoprotein reductase] + H2O + H(+)</text>
        <dbReference type="Rhea" id="RHEA:17149"/>
        <dbReference type="Rhea" id="RHEA-COMP:11964"/>
        <dbReference type="Rhea" id="RHEA-COMP:11965"/>
        <dbReference type="ChEBI" id="CHEBI:15377"/>
        <dbReference type="ChEBI" id="CHEBI:15378"/>
        <dbReference type="ChEBI" id="CHEBI:15379"/>
        <dbReference type="ChEBI" id="CHEBI:30879"/>
        <dbReference type="ChEBI" id="CHEBI:57618"/>
        <dbReference type="ChEBI" id="CHEBI:58210"/>
        <dbReference type="ChEBI" id="CHEBI:142491"/>
        <dbReference type="EC" id="1.14.14.1"/>
    </reaction>
</comment>
<dbReference type="GO" id="GO:0016712">
    <property type="term" value="F:oxidoreductase activity, acting on paired donors, with incorporation or reduction of molecular oxygen, reduced flavin or flavoprotein as one donor, and incorporation of one atom of oxygen"/>
    <property type="evidence" value="ECO:0007669"/>
    <property type="project" value="UniProtKB-EC"/>
</dbReference>
<reference evidence="18" key="1">
    <citation type="submission" date="2021-01" db="EMBL/GenBank/DDBJ databases">
        <title>A chromosome-scale assembly of European eel, Anguilla anguilla.</title>
        <authorList>
            <person name="Henkel C."/>
            <person name="Jong-Raadsen S.A."/>
            <person name="Dufour S."/>
            <person name="Weltzien F.-A."/>
            <person name="Palstra A.P."/>
            <person name="Pelster B."/>
            <person name="Spaink H.P."/>
            <person name="Van Den Thillart G.E."/>
            <person name="Jansen H."/>
            <person name="Zahm M."/>
            <person name="Klopp C."/>
            <person name="Cedric C."/>
            <person name="Louis A."/>
            <person name="Berthelot C."/>
            <person name="Parey E."/>
            <person name="Roest Crollius H."/>
            <person name="Montfort J."/>
            <person name="Robinson-Rechavi M."/>
            <person name="Bucao C."/>
            <person name="Bouchez O."/>
            <person name="Gislard M."/>
            <person name="Lluch J."/>
            <person name="Milhes M."/>
            <person name="Lampietro C."/>
            <person name="Lopez Roques C."/>
            <person name="Donnadieu C."/>
            <person name="Braasch I."/>
            <person name="Desvignes T."/>
            <person name="Postlethwait J."/>
            <person name="Bobe J."/>
            <person name="Guiguen Y."/>
            <person name="Dirks R."/>
        </authorList>
    </citation>
    <scope>NUCLEOTIDE SEQUENCE</scope>
    <source>
        <strain evidence="18">Tag_6206</strain>
        <tissue evidence="18">Liver</tissue>
    </source>
</reference>
<dbReference type="PANTHER" id="PTHR24302:SF17">
    <property type="entry name" value="CYTOCHROME P450, FAMILY 3, SUBFAMILY C, POLYPEPTIDE 4-RELATED"/>
    <property type="match status" value="1"/>
</dbReference>
<dbReference type="AlphaFoldDB" id="A0A9D3LT65"/>
<evidence type="ECO:0000256" key="16">
    <source>
        <dbReference type="RuleBase" id="RU000461"/>
    </source>
</evidence>
<keyword evidence="11 15" id="KW-0408">Iron</keyword>
<organism evidence="18 19">
    <name type="scientific">Anguilla anguilla</name>
    <name type="common">European freshwater eel</name>
    <name type="synonym">Muraena anguilla</name>
    <dbReference type="NCBI Taxonomy" id="7936"/>
    <lineage>
        <taxon>Eukaryota</taxon>
        <taxon>Metazoa</taxon>
        <taxon>Chordata</taxon>
        <taxon>Craniata</taxon>
        <taxon>Vertebrata</taxon>
        <taxon>Euteleostomi</taxon>
        <taxon>Actinopterygii</taxon>
        <taxon>Neopterygii</taxon>
        <taxon>Teleostei</taxon>
        <taxon>Anguilliformes</taxon>
        <taxon>Anguillidae</taxon>
        <taxon>Anguilla</taxon>
    </lineage>
</organism>
<dbReference type="OrthoDB" id="1470350at2759"/>
<evidence type="ECO:0000256" key="11">
    <source>
        <dbReference type="ARBA" id="ARBA00023004"/>
    </source>
</evidence>
<keyword evidence="10 16" id="KW-0560">Oxidoreductase</keyword>
<dbReference type="Pfam" id="PF00067">
    <property type="entry name" value="p450"/>
    <property type="match status" value="1"/>
</dbReference>
<dbReference type="InterPro" id="IPR001128">
    <property type="entry name" value="Cyt_P450"/>
</dbReference>
<keyword evidence="19" id="KW-1185">Reference proteome</keyword>
<dbReference type="GO" id="GO:0005789">
    <property type="term" value="C:endoplasmic reticulum membrane"/>
    <property type="evidence" value="ECO:0007669"/>
    <property type="project" value="UniProtKB-SubCell"/>
</dbReference>
<evidence type="ECO:0000256" key="8">
    <source>
        <dbReference type="ARBA" id="ARBA00022824"/>
    </source>
</evidence>
<dbReference type="OMA" id="ASTHPMP"/>
<evidence type="ECO:0000256" key="1">
    <source>
        <dbReference type="ARBA" id="ARBA00001971"/>
    </source>
</evidence>
<sequence length="509" mass="58695">MNLIPSFSTETWTLLALFFALLIIYGVWPFRSINKMGIPGPRPLPFLGNLLSYKRGAHIFDVECLRKYGRVWRIIEGRQLIIMVTDPAVIKTVMVKEFYTLFTNRRNFVFNGAMSDAVSIVEDEKWKRIRSALSPSFTSGRLKEIFPIVLHYAESLTNNLKKRDLEEPVQIKDMFGPYSMDVMASTSFSVDIDSINNPSDRFVTHMKKFLQFNFRNPILWVAILFPFMAPVLEKLGFSLFSKETIDYFYSTIRKVKDQHHKDDSNRVDFLRLMIQSEISVEQANTNAGDHFVKGLTDHEILSQSFVYVLAGYETTSTTLTFLLYLLATNPECLKKLQEEIDEVFPNKTPFTYEALMQMEYLEMVINESQRLWPTAPRIERVCKETAEVNGVTIPKGALVTVSTFALHRDPKIWESPETFKPERFSKENKDSIDPYTYMPFGVGPRNCIGFRFALLVMKIVVVKLLQNFDVETCKETELPLELSALYRPKKPITLKLVPRAENNNEILAG</sequence>
<dbReference type="SUPFAM" id="SSF48264">
    <property type="entry name" value="Cytochrome P450"/>
    <property type="match status" value="1"/>
</dbReference>
<dbReference type="InterPro" id="IPR036396">
    <property type="entry name" value="Cyt_P450_sf"/>
</dbReference>
<dbReference type="GO" id="GO:0008395">
    <property type="term" value="F:steroid hydroxylase activity"/>
    <property type="evidence" value="ECO:0007669"/>
    <property type="project" value="TreeGrafter"/>
</dbReference>
<evidence type="ECO:0000256" key="9">
    <source>
        <dbReference type="ARBA" id="ARBA00022848"/>
    </source>
</evidence>
<dbReference type="InterPro" id="IPR050705">
    <property type="entry name" value="Cytochrome_P450_3A"/>
</dbReference>
<name>A0A9D3LT65_ANGAN</name>
<keyword evidence="12 16" id="KW-0503">Monooxygenase</keyword>
<comment type="subcellular location">
    <subcellularLocation>
        <location evidence="3">Endoplasmic reticulum membrane</location>
        <topology evidence="3">Peripheral membrane protein</topology>
    </subcellularLocation>
    <subcellularLocation>
        <location evidence="2">Microsome membrane</location>
        <topology evidence="2">Peripheral membrane protein</topology>
    </subcellularLocation>
</comment>
<dbReference type="GO" id="GO:0005506">
    <property type="term" value="F:iron ion binding"/>
    <property type="evidence" value="ECO:0007669"/>
    <property type="project" value="InterPro"/>
</dbReference>
<dbReference type="Proteomes" id="UP001044222">
    <property type="component" value="Chromosome 17"/>
</dbReference>
<evidence type="ECO:0000313" key="19">
    <source>
        <dbReference type="Proteomes" id="UP001044222"/>
    </source>
</evidence>
<dbReference type="GO" id="GO:0020037">
    <property type="term" value="F:heme binding"/>
    <property type="evidence" value="ECO:0007669"/>
    <property type="project" value="InterPro"/>
</dbReference>
<keyword evidence="9" id="KW-0492">Microsome</keyword>
<evidence type="ECO:0000256" key="3">
    <source>
        <dbReference type="ARBA" id="ARBA00004406"/>
    </source>
</evidence>
<dbReference type="EMBL" id="JAFIRN010000017">
    <property type="protein sequence ID" value="KAG5832253.1"/>
    <property type="molecule type" value="Genomic_DNA"/>
</dbReference>
<evidence type="ECO:0000256" key="15">
    <source>
        <dbReference type="PIRSR" id="PIRSR602401-1"/>
    </source>
</evidence>
<evidence type="ECO:0000256" key="4">
    <source>
        <dbReference type="ARBA" id="ARBA00010617"/>
    </source>
</evidence>
<evidence type="ECO:0000256" key="17">
    <source>
        <dbReference type="SAM" id="Phobius"/>
    </source>
</evidence>